<dbReference type="Gene3D" id="3.40.50.1240">
    <property type="entry name" value="Phosphoglycerate mutase-like"/>
    <property type="match status" value="1"/>
</dbReference>
<dbReference type="EMBL" id="CAXKWB010014738">
    <property type="protein sequence ID" value="CAL4111594.1"/>
    <property type="molecule type" value="Genomic_DNA"/>
</dbReference>
<comment type="catalytic activity">
    <reaction evidence="10">
        <text>1D-myo-inositol 1,2,5,6-tetrakisphosphate + H2O = 1D-myo-inositol 1,2,6-trisphosphate + phosphate</text>
        <dbReference type="Rhea" id="RHEA:77119"/>
        <dbReference type="ChEBI" id="CHEBI:15377"/>
        <dbReference type="ChEBI" id="CHEBI:43474"/>
        <dbReference type="ChEBI" id="CHEBI:195535"/>
        <dbReference type="ChEBI" id="CHEBI:195537"/>
        <dbReference type="EC" id="3.1.3.62"/>
    </reaction>
    <physiologicalReaction direction="left-to-right" evidence="10">
        <dbReference type="Rhea" id="RHEA:77120"/>
    </physiologicalReaction>
</comment>
<comment type="similarity">
    <text evidence="2">Belongs to the histidine acid phosphatase family. MINPP1 subfamily.</text>
</comment>
<name>A0AAV2R564_MEGNR</name>
<evidence type="ECO:0000313" key="16">
    <source>
        <dbReference type="Proteomes" id="UP001497623"/>
    </source>
</evidence>
<evidence type="ECO:0000256" key="6">
    <source>
        <dbReference type="ARBA" id="ARBA00022729"/>
    </source>
</evidence>
<evidence type="ECO:0000256" key="12">
    <source>
        <dbReference type="ARBA" id="ARBA00043691"/>
    </source>
</evidence>
<accession>A0AAV2R564</accession>
<evidence type="ECO:0000256" key="7">
    <source>
        <dbReference type="ARBA" id="ARBA00022801"/>
    </source>
</evidence>
<comment type="caution">
    <text evidence="15">The sequence shown here is derived from an EMBL/GenBank/DDBJ whole genome shotgun (WGS) entry which is preliminary data.</text>
</comment>
<dbReference type="GO" id="GO:0003993">
    <property type="term" value="F:acid phosphatase activity"/>
    <property type="evidence" value="ECO:0007669"/>
    <property type="project" value="TreeGrafter"/>
</dbReference>
<evidence type="ECO:0000256" key="14">
    <source>
        <dbReference type="SAM" id="SignalP"/>
    </source>
</evidence>
<dbReference type="Pfam" id="PF00328">
    <property type="entry name" value="His_Phos_2"/>
    <property type="match status" value="1"/>
</dbReference>
<keyword evidence="7" id="KW-0378">Hydrolase</keyword>
<comment type="subcellular location">
    <subcellularLocation>
        <location evidence="1">Membrane</location>
    </subcellularLocation>
</comment>
<keyword evidence="6 14" id="KW-0732">Signal</keyword>
<evidence type="ECO:0000256" key="2">
    <source>
        <dbReference type="ARBA" id="ARBA00008422"/>
    </source>
</evidence>
<reference evidence="15 16" key="1">
    <citation type="submission" date="2024-05" db="EMBL/GenBank/DDBJ databases">
        <authorList>
            <person name="Wallberg A."/>
        </authorList>
    </citation>
    <scope>NUCLEOTIDE SEQUENCE [LARGE SCALE GENOMIC DNA]</scope>
</reference>
<dbReference type="PANTHER" id="PTHR20963">
    <property type="entry name" value="MULTIPLE INOSITOL POLYPHOSPHATE PHOSPHATASE-RELATED"/>
    <property type="match status" value="1"/>
</dbReference>
<dbReference type="AlphaFoldDB" id="A0AAV2R564"/>
<dbReference type="InterPro" id="IPR000560">
    <property type="entry name" value="His_Pase_clade-2"/>
</dbReference>
<keyword evidence="16" id="KW-1185">Reference proteome</keyword>
<evidence type="ECO:0000313" key="15">
    <source>
        <dbReference type="EMBL" id="CAL4111594.1"/>
    </source>
</evidence>
<evidence type="ECO:0000256" key="11">
    <source>
        <dbReference type="ARBA" id="ARBA00043671"/>
    </source>
</evidence>
<evidence type="ECO:0000256" key="1">
    <source>
        <dbReference type="ARBA" id="ARBA00004370"/>
    </source>
</evidence>
<evidence type="ECO:0000256" key="9">
    <source>
        <dbReference type="ARBA" id="ARBA00031642"/>
    </source>
</evidence>
<evidence type="ECO:0000256" key="4">
    <source>
        <dbReference type="ARBA" id="ARBA00013040"/>
    </source>
</evidence>
<dbReference type="InterPro" id="IPR029033">
    <property type="entry name" value="His_PPase_superfam"/>
</dbReference>
<evidence type="ECO:0000256" key="13">
    <source>
        <dbReference type="ARBA" id="ARBA00043832"/>
    </source>
</evidence>
<dbReference type="EC" id="3.1.3.62" evidence="4"/>
<keyword evidence="8" id="KW-0472">Membrane</keyword>
<dbReference type="SUPFAM" id="SSF53254">
    <property type="entry name" value="Phosphoglycerate mutase-like"/>
    <property type="match status" value="1"/>
</dbReference>
<dbReference type="PANTHER" id="PTHR20963:SF8">
    <property type="entry name" value="MULTIPLE INOSITOL POLYPHOSPHATE PHOSPHATASE 1"/>
    <property type="match status" value="1"/>
</dbReference>
<gene>
    <name evidence="15" type="ORF">MNOR_LOCUS19680</name>
</gene>
<dbReference type="GO" id="GO:0052745">
    <property type="term" value="F:inositol phosphate phosphatase activity"/>
    <property type="evidence" value="ECO:0007669"/>
    <property type="project" value="TreeGrafter"/>
</dbReference>
<dbReference type="GO" id="GO:0034417">
    <property type="term" value="F:bisphosphoglycerate 3-phosphatase activity"/>
    <property type="evidence" value="ECO:0007669"/>
    <property type="project" value="UniProtKB-EC"/>
</dbReference>
<dbReference type="EC" id="3.1.3.80" evidence="3"/>
<evidence type="ECO:0000256" key="5">
    <source>
        <dbReference type="ARBA" id="ARBA00018097"/>
    </source>
</evidence>
<protein>
    <recommendedName>
        <fullName evidence="5">Multiple inositol polyphosphate phosphatase 1</fullName>
        <ecNumber evidence="4">3.1.3.62</ecNumber>
        <ecNumber evidence="3">3.1.3.80</ecNumber>
    </recommendedName>
    <alternativeName>
        <fullName evidence="9">2,3-bisphosphoglycerate 3-phosphatase</fullName>
    </alternativeName>
</protein>
<evidence type="ECO:0000256" key="10">
    <source>
        <dbReference type="ARBA" id="ARBA00043668"/>
    </source>
</evidence>
<feature type="chain" id="PRO_5043707771" description="Multiple inositol polyphosphate phosphatase 1" evidence="14">
    <location>
        <begin position="20"/>
        <end position="486"/>
    </location>
</feature>
<dbReference type="GO" id="GO:0016020">
    <property type="term" value="C:membrane"/>
    <property type="evidence" value="ECO:0007669"/>
    <property type="project" value="UniProtKB-SubCell"/>
</dbReference>
<proteinExistence type="inferred from homology"/>
<dbReference type="CDD" id="cd07061">
    <property type="entry name" value="HP_HAP_like"/>
    <property type="match status" value="1"/>
</dbReference>
<sequence>MIMRELVPVILLLILQGQALEVIKALEHPQGGEDYCLAEDSNPFVLCGSKTPYVFARGENLNPGELVPEGCTPQKVWLLARHGTRYPGNGDILAMQLNLPQLQEKVIQAQQDGTGSLCAEDIVELSKWQLGQINITWNSILAPEGEHELKNLGMSYKALLPELLNLPFDNKTYQFSDTSDTDFKKSAHSLPLVSGLKGNDRDDTTCAAASPSNFILLNKNRCYRYGNCQQQNATTTMANGTFYDGPEMQGVVASVSSRLGFDVSFVDVEVIYDACRYYKAWEPTLPSAWCAAFTPDDLKILEFWQDLKYYYEDGYGHEINYKIACPLVKDLIHHFRSVTEDGDTTKGVFYFSHSEALIKMMTRLGLHHDDTPLTHSSIDPDRLWRSSLHAPFGTNVAFTLSSCSNGGWWVSLAESETPTAIPGCSGGTAGCSWEEFLQVLGPFEDCPFEDMCKLEGCLHSWESISCAVDSIQSSLQSIFASISKLR</sequence>
<comment type="catalytic activity">
    <reaction evidence="13">
        <text>(2R)-2,3-bisphosphoglycerate + H2O = (2R)-2-phosphoglycerate + phosphate</text>
        <dbReference type="Rhea" id="RHEA:27381"/>
        <dbReference type="ChEBI" id="CHEBI:15377"/>
        <dbReference type="ChEBI" id="CHEBI:43474"/>
        <dbReference type="ChEBI" id="CHEBI:58248"/>
        <dbReference type="ChEBI" id="CHEBI:58289"/>
        <dbReference type="EC" id="3.1.3.80"/>
    </reaction>
    <physiologicalReaction direction="left-to-right" evidence="13">
        <dbReference type="Rhea" id="RHEA:27382"/>
    </physiologicalReaction>
</comment>
<evidence type="ECO:0000256" key="8">
    <source>
        <dbReference type="ARBA" id="ARBA00023136"/>
    </source>
</evidence>
<dbReference type="Proteomes" id="UP001497623">
    <property type="component" value="Unassembled WGS sequence"/>
</dbReference>
<feature type="signal peptide" evidence="14">
    <location>
        <begin position="1"/>
        <end position="19"/>
    </location>
</feature>
<evidence type="ECO:0000256" key="3">
    <source>
        <dbReference type="ARBA" id="ARBA00012976"/>
    </source>
</evidence>
<comment type="catalytic activity">
    <reaction evidence="11">
        <text>1D-myo-inositol 1,2,4,5,6-pentakisphosphate + H2O = 1D-myo-inositol 1,2,5,6-tetrakisphosphate + phosphate</text>
        <dbReference type="Rhea" id="RHEA:77115"/>
        <dbReference type="ChEBI" id="CHEBI:15377"/>
        <dbReference type="ChEBI" id="CHEBI:43474"/>
        <dbReference type="ChEBI" id="CHEBI:57798"/>
        <dbReference type="ChEBI" id="CHEBI:195535"/>
        <dbReference type="EC" id="3.1.3.62"/>
    </reaction>
    <physiologicalReaction direction="left-to-right" evidence="11">
        <dbReference type="Rhea" id="RHEA:77116"/>
    </physiologicalReaction>
</comment>
<comment type="catalytic activity">
    <reaction evidence="12">
        <text>1D-myo-inositol hexakisphosphate + H2O = 1D-myo-inositol 1,2,4,5,6-pentakisphosphate + phosphate</text>
        <dbReference type="Rhea" id="RHEA:16989"/>
        <dbReference type="ChEBI" id="CHEBI:15377"/>
        <dbReference type="ChEBI" id="CHEBI:43474"/>
        <dbReference type="ChEBI" id="CHEBI:57798"/>
        <dbReference type="ChEBI" id="CHEBI:58130"/>
        <dbReference type="EC" id="3.1.3.62"/>
    </reaction>
    <physiologicalReaction direction="left-to-right" evidence="12">
        <dbReference type="Rhea" id="RHEA:16990"/>
    </physiologicalReaction>
</comment>
<organism evidence="15 16">
    <name type="scientific">Meganyctiphanes norvegica</name>
    <name type="common">Northern krill</name>
    <name type="synonym">Thysanopoda norvegica</name>
    <dbReference type="NCBI Taxonomy" id="48144"/>
    <lineage>
        <taxon>Eukaryota</taxon>
        <taxon>Metazoa</taxon>
        <taxon>Ecdysozoa</taxon>
        <taxon>Arthropoda</taxon>
        <taxon>Crustacea</taxon>
        <taxon>Multicrustacea</taxon>
        <taxon>Malacostraca</taxon>
        <taxon>Eumalacostraca</taxon>
        <taxon>Eucarida</taxon>
        <taxon>Euphausiacea</taxon>
        <taxon>Euphausiidae</taxon>
        <taxon>Meganyctiphanes</taxon>
    </lineage>
</organism>